<keyword evidence="4" id="KW-0378">Hydrolase</keyword>
<dbReference type="eggNOG" id="COG2152">
    <property type="taxonomic scope" value="Bacteria"/>
</dbReference>
<dbReference type="PANTHER" id="PTHR34106:SF5">
    <property type="entry name" value="GLYCOSIDASE"/>
    <property type="match status" value="1"/>
</dbReference>
<gene>
    <name evidence="4" type="ordered locus">Csac_2527</name>
</gene>
<dbReference type="STRING" id="351627.Csac_2527"/>
<dbReference type="GO" id="GO:0016757">
    <property type="term" value="F:glycosyltransferase activity"/>
    <property type="evidence" value="ECO:0007669"/>
    <property type="project" value="UniProtKB-KW"/>
</dbReference>
<protein>
    <submittedName>
        <fullName evidence="4">Glycosidase, PH1107-related protein</fullName>
    </submittedName>
</protein>
<dbReference type="RefSeq" id="WP_011918018.1">
    <property type="nucleotide sequence ID" value="NC_009437.1"/>
</dbReference>
<dbReference type="SUPFAM" id="SSF75005">
    <property type="entry name" value="Arabinanase/levansucrase/invertase"/>
    <property type="match status" value="1"/>
</dbReference>
<evidence type="ECO:0000256" key="2">
    <source>
        <dbReference type="ARBA" id="ARBA00022679"/>
    </source>
</evidence>
<keyword evidence="2" id="KW-0808">Transferase</keyword>
<dbReference type="Gene3D" id="2.115.10.20">
    <property type="entry name" value="Glycosyl hydrolase domain, family 43"/>
    <property type="match status" value="1"/>
</dbReference>
<dbReference type="EMBL" id="CP000679">
    <property type="protein sequence ID" value="ABP68102.1"/>
    <property type="molecule type" value="Genomic_DNA"/>
</dbReference>
<dbReference type="PIRSF" id="PIRSF016202">
    <property type="entry name" value="PH1107"/>
    <property type="match status" value="1"/>
</dbReference>
<accession>A4XMG7</accession>
<evidence type="ECO:0000256" key="1">
    <source>
        <dbReference type="ARBA" id="ARBA00022676"/>
    </source>
</evidence>
<evidence type="ECO:0000313" key="4">
    <source>
        <dbReference type="EMBL" id="ABP68102.1"/>
    </source>
</evidence>
<sequence>MKLKKYKNNPILKPNPTNEWESLAVCNPGVWYENGKFYMLYRAAGHDLTHYVHFGLAISEDGFNFERVSKKPVLSPSPDGPDAGCVEDPRIVKYGDIFYITYAYRAYPPGQYWNKNKIKTYEPNENMPVCLKENITNSGLLMSKDLIHFKRLGRITKANLDDRDVILFPEKINGKYVMLHRPMQWVGPKYGCEYPSIWISFSEDLMVWEESKLLAKAEYEWETKIGGSTPPIKTEEGWLTLYHAVDKKGIYRVGAMLLDLKDPTIIIARTKEFIMEPEYEYETKGIYNGCVFPTGNVVVDGILYIYYGAADMYCCVATIELEAILEYLTRNKI</sequence>
<dbReference type="PANTHER" id="PTHR34106">
    <property type="entry name" value="GLYCOSIDASE"/>
    <property type="match status" value="1"/>
</dbReference>
<evidence type="ECO:0000256" key="3">
    <source>
        <dbReference type="ARBA" id="ARBA00024356"/>
    </source>
</evidence>
<dbReference type="KEGG" id="csc:Csac_2527"/>
<organism evidence="4 5">
    <name type="scientific">Caldicellulosiruptor saccharolyticus (strain ATCC 43494 / DSM 8903 / Tp8T 6331)</name>
    <dbReference type="NCBI Taxonomy" id="351627"/>
    <lineage>
        <taxon>Bacteria</taxon>
        <taxon>Bacillati</taxon>
        <taxon>Bacillota</taxon>
        <taxon>Bacillota incertae sedis</taxon>
        <taxon>Caldicellulosiruptorales</taxon>
        <taxon>Caldicellulosiruptoraceae</taxon>
        <taxon>Caldicellulosiruptor</taxon>
    </lineage>
</organism>
<dbReference type="InterPro" id="IPR007184">
    <property type="entry name" value="Mannoside_phosphorylase"/>
</dbReference>
<dbReference type="OrthoDB" id="9759709at2"/>
<dbReference type="AlphaFoldDB" id="A4XMG7"/>
<dbReference type="Proteomes" id="UP000000256">
    <property type="component" value="Chromosome"/>
</dbReference>
<reference evidence="4 5" key="1">
    <citation type="journal article" date="2008" name="Appl. Environ. Microbiol.">
        <title>Hydrogenomics of the extremely thermophilic bacterium Caldicellulosiruptor saccharolyticus.</title>
        <authorList>
            <person name="van de Werken H.J."/>
            <person name="Verhaart M.R."/>
            <person name="VanFossen A.L."/>
            <person name="Willquist K."/>
            <person name="Lewis D.L."/>
            <person name="Nichols J.D."/>
            <person name="Goorissen H.P."/>
            <person name="Mongodin E.F."/>
            <person name="Nelson K.E."/>
            <person name="van Niel E.W."/>
            <person name="Stams A.J."/>
            <person name="Ward D.E."/>
            <person name="de Vos W.M."/>
            <person name="van der Oost J."/>
            <person name="Kelly R.M."/>
            <person name="Kengen S.W."/>
        </authorList>
    </citation>
    <scope>NUCLEOTIDE SEQUENCE [LARGE SCALE GENOMIC DNA]</scope>
    <source>
        <strain evidence="5">ATCC 43494 / DSM 8903 / Tp8T 6331</strain>
    </source>
</reference>
<proteinExistence type="inferred from homology"/>
<name>A4XMG7_CALS8</name>
<dbReference type="Pfam" id="PF04041">
    <property type="entry name" value="Glyco_hydro_130"/>
    <property type="match status" value="1"/>
</dbReference>
<dbReference type="GO" id="GO:0016798">
    <property type="term" value="F:hydrolase activity, acting on glycosyl bonds"/>
    <property type="evidence" value="ECO:0007669"/>
    <property type="project" value="UniProtKB-KW"/>
</dbReference>
<keyword evidence="1" id="KW-0328">Glycosyltransferase</keyword>
<keyword evidence="4" id="KW-0326">Glycosidase</keyword>
<dbReference type="InterPro" id="IPR023296">
    <property type="entry name" value="Glyco_hydro_beta-prop_sf"/>
</dbReference>
<evidence type="ECO:0000313" key="5">
    <source>
        <dbReference type="Proteomes" id="UP000000256"/>
    </source>
</evidence>
<keyword evidence="5" id="KW-1185">Reference proteome</keyword>
<dbReference type="HOGENOM" id="CLU_046648_0_0_9"/>
<comment type="similarity">
    <text evidence="3">Belongs to the glycosyl hydrolase 130 family.</text>
</comment>
<dbReference type="CDD" id="cd18614">
    <property type="entry name" value="GH130"/>
    <property type="match status" value="1"/>
</dbReference>